<keyword evidence="1" id="KW-0812">Transmembrane</keyword>
<reference evidence="2 3" key="1">
    <citation type="submission" date="2020-08" db="EMBL/GenBank/DDBJ databases">
        <title>Genomic Encyclopedia of Type Strains, Phase IV (KMG-IV): sequencing the most valuable type-strain genomes for metagenomic binning, comparative biology and taxonomic classification.</title>
        <authorList>
            <person name="Goeker M."/>
        </authorList>
    </citation>
    <scope>NUCLEOTIDE SEQUENCE [LARGE SCALE GENOMIC DNA]</scope>
    <source>
        <strain evidence="2 3">DSM 28760</strain>
    </source>
</reference>
<dbReference type="RefSeq" id="WP_183752368.1">
    <property type="nucleotide sequence ID" value="NZ_JACICC010000004.1"/>
</dbReference>
<evidence type="ECO:0000313" key="2">
    <source>
        <dbReference type="EMBL" id="MBB3809843.1"/>
    </source>
</evidence>
<keyword evidence="1" id="KW-0472">Membrane</keyword>
<gene>
    <name evidence="2" type="ORF">FHS81_001931</name>
</gene>
<feature type="transmembrane region" description="Helical" evidence="1">
    <location>
        <begin position="6"/>
        <end position="24"/>
    </location>
</feature>
<dbReference type="EMBL" id="JACICC010000004">
    <property type="protein sequence ID" value="MBB3809843.1"/>
    <property type="molecule type" value="Genomic_DNA"/>
</dbReference>
<evidence type="ECO:0000256" key="1">
    <source>
        <dbReference type="SAM" id="Phobius"/>
    </source>
</evidence>
<protein>
    <submittedName>
        <fullName evidence="2">Uncharacterized protein</fullName>
    </submittedName>
</protein>
<dbReference type="AlphaFoldDB" id="A0A7W5Z460"/>
<evidence type="ECO:0000313" key="3">
    <source>
        <dbReference type="Proteomes" id="UP000537592"/>
    </source>
</evidence>
<dbReference type="Proteomes" id="UP000537592">
    <property type="component" value="Unassembled WGS sequence"/>
</dbReference>
<comment type="caution">
    <text evidence="2">The sequence shown here is derived from an EMBL/GenBank/DDBJ whole genome shotgun (WGS) entry which is preliminary data.</text>
</comment>
<keyword evidence="1" id="KW-1133">Transmembrane helix</keyword>
<proteinExistence type="predicted"/>
<sequence length="112" mass="13346">MTRKIVIWIAALTPLVIVLLEYIWQYFIRPRRIPVHRITAMADNLVATYGPFAEHEAFLRQQNEWYRGDLLAQGTWMLVRRHLHMRWEANDTELFDAREADKILNAKNTMPP</sequence>
<name>A0A7W5Z460_9HYPH</name>
<keyword evidence="3" id="KW-1185">Reference proteome</keyword>
<organism evidence="2 3">
    <name type="scientific">Pseudochelatococcus contaminans</name>
    <dbReference type="NCBI Taxonomy" id="1538103"/>
    <lineage>
        <taxon>Bacteria</taxon>
        <taxon>Pseudomonadati</taxon>
        <taxon>Pseudomonadota</taxon>
        <taxon>Alphaproteobacteria</taxon>
        <taxon>Hyphomicrobiales</taxon>
        <taxon>Chelatococcaceae</taxon>
        <taxon>Pseudochelatococcus</taxon>
    </lineage>
</organism>
<accession>A0A7W5Z460</accession>